<dbReference type="Proteomes" id="UP000037035">
    <property type="component" value="Unassembled WGS sequence"/>
</dbReference>
<dbReference type="InterPro" id="IPR005612">
    <property type="entry name" value="CCAAT-binding_factor"/>
</dbReference>
<dbReference type="VEuPathDB" id="FungiDB:VP01_2523g3"/>
<feature type="compositionally biased region" description="Basic residues" evidence="2">
    <location>
        <begin position="392"/>
        <end position="401"/>
    </location>
</feature>
<dbReference type="InterPro" id="IPR016024">
    <property type="entry name" value="ARM-type_fold"/>
</dbReference>
<reference evidence="4 5" key="1">
    <citation type="submission" date="2015-08" db="EMBL/GenBank/DDBJ databases">
        <title>Next Generation Sequencing and Analysis of the Genome of Puccinia sorghi L Schw, the Causal Agent of Maize Common Rust.</title>
        <authorList>
            <person name="Rochi L."/>
            <person name="Burguener G."/>
            <person name="Darino M."/>
            <person name="Turjanski A."/>
            <person name="Kreff E."/>
            <person name="Dieguez M.J."/>
            <person name="Sacco F."/>
        </authorList>
    </citation>
    <scope>NUCLEOTIDE SEQUENCE [LARGE SCALE GENOMIC DNA]</scope>
    <source>
        <strain evidence="4 5">RO10H11247</strain>
    </source>
</reference>
<dbReference type="AlphaFoldDB" id="A0A0L6V5L4"/>
<feature type="domain" description="CCAAT-binding factor" evidence="3">
    <location>
        <begin position="467"/>
        <end position="572"/>
    </location>
</feature>
<evidence type="ECO:0000256" key="2">
    <source>
        <dbReference type="SAM" id="MobiDB-lite"/>
    </source>
</evidence>
<accession>A0A0L6V5L4</accession>
<name>A0A0L6V5L4_9BASI</name>
<dbReference type="EMBL" id="LAVV01007418">
    <property type="protein sequence ID" value="KNZ56004.1"/>
    <property type="molecule type" value="Genomic_DNA"/>
</dbReference>
<comment type="similarity">
    <text evidence="1">Belongs to the CBF/MAK21 family.</text>
</comment>
<dbReference type="GO" id="GO:0005634">
    <property type="term" value="C:nucleus"/>
    <property type="evidence" value="ECO:0007669"/>
    <property type="project" value="UniProtKB-ARBA"/>
</dbReference>
<feature type="region of interest" description="Disordered" evidence="2">
    <location>
        <begin position="363"/>
        <end position="411"/>
    </location>
</feature>
<evidence type="ECO:0000256" key="1">
    <source>
        <dbReference type="ARBA" id="ARBA00007797"/>
    </source>
</evidence>
<evidence type="ECO:0000259" key="3">
    <source>
        <dbReference type="Pfam" id="PF03914"/>
    </source>
</evidence>
<dbReference type="Pfam" id="PF03914">
    <property type="entry name" value="CBF"/>
    <property type="match status" value="1"/>
</dbReference>
<dbReference type="PANTHER" id="PTHR12048">
    <property type="entry name" value="CCAAT-BINDING FACTOR-RELATED"/>
    <property type="match status" value="1"/>
</dbReference>
<proteinExistence type="inferred from homology"/>
<dbReference type="OrthoDB" id="28947at2759"/>
<keyword evidence="5" id="KW-1185">Reference proteome</keyword>
<dbReference type="InterPro" id="IPR040155">
    <property type="entry name" value="CEBPZ/Mak21-like"/>
</dbReference>
<feature type="compositionally biased region" description="Acidic residues" evidence="2">
    <location>
        <begin position="371"/>
        <end position="381"/>
    </location>
</feature>
<evidence type="ECO:0000313" key="4">
    <source>
        <dbReference type="EMBL" id="KNZ56004.1"/>
    </source>
</evidence>
<protein>
    <recommendedName>
        <fullName evidence="3">CCAAT-binding factor domain-containing protein</fullName>
    </recommendedName>
</protein>
<dbReference type="PANTHER" id="PTHR12048:SF0">
    <property type="entry name" value="CCAAT_ENHANCER-BINDING PROTEIN ZETA"/>
    <property type="match status" value="1"/>
</dbReference>
<dbReference type="SUPFAM" id="SSF48371">
    <property type="entry name" value="ARM repeat"/>
    <property type="match status" value="1"/>
</dbReference>
<dbReference type="STRING" id="27349.A0A0L6V5L4"/>
<comment type="caution">
    <text evidence="4">The sequence shown here is derived from an EMBL/GenBank/DDBJ whole genome shotgun (WGS) entry which is preliminary data.</text>
</comment>
<sequence>MDGQLVPAQPIWYDTASLPTLPQPNITQQLPEEHIQELKRRADFVLTTISEQFSIAIQPTKHSAAKSKKTLFTGLSESDKAFIHRILTSGTSTDKLSALTLLVSSAPLHSRNHLSSLLNIAKKRNREESARTLRSVVEWLRGAGNPQSGGLPPRKLKYFRDQPALSIIAKAHGLSKARRKFKHDHPDPLEYDQWLAIWAFEDWLKHWYLDLLRVIEASSHDPIVNTRSQSLSHLFNLLKDKPEQEQNLLTLLVNKLGDSNKMICSRASHYLLELLQVHPLIKPIVAREISALVLKPIIHPSKVDPKTKSSLDPSLRHHDHARYYGAITLNQIPLTKGEPEVSNKLIQLYFELFNDILGKAKTEEEQKAPEELDEKNEEDIEAEHQEEQAAQHKNKGRKKSAQKPASGKSSKAIAEEEAIAEKKAKLVAAILTGLNRALPYGSIENDILKGYMDTLFRITHTGAFGVSIQALILVQHLLKSKPDLTDRFYRVLYGTLIDYRLITAPSKHGLYLNLLFKSIKADSNHPRILAFVKRVVQILPYHQPPFICSAIVLLGHLFSTKPACRQLFMMRESGTRAMPMRTSLASGSWSAII</sequence>
<evidence type="ECO:0000313" key="5">
    <source>
        <dbReference type="Proteomes" id="UP000037035"/>
    </source>
</evidence>
<organism evidence="4 5">
    <name type="scientific">Puccinia sorghi</name>
    <dbReference type="NCBI Taxonomy" id="27349"/>
    <lineage>
        <taxon>Eukaryota</taxon>
        <taxon>Fungi</taxon>
        <taxon>Dikarya</taxon>
        <taxon>Basidiomycota</taxon>
        <taxon>Pucciniomycotina</taxon>
        <taxon>Pucciniomycetes</taxon>
        <taxon>Pucciniales</taxon>
        <taxon>Pucciniaceae</taxon>
        <taxon>Puccinia</taxon>
    </lineage>
</organism>
<gene>
    <name evidence="4" type="ORF">VP01_2523g3</name>
</gene>